<feature type="domain" description="HTH tetR-type" evidence="3">
    <location>
        <begin position="1"/>
        <end position="50"/>
    </location>
</feature>
<evidence type="ECO:0000259" key="3">
    <source>
        <dbReference type="PROSITE" id="PS50977"/>
    </source>
</evidence>
<evidence type="ECO:0000256" key="1">
    <source>
        <dbReference type="ARBA" id="ARBA00023125"/>
    </source>
</evidence>
<dbReference type="GO" id="GO:0003677">
    <property type="term" value="F:DNA binding"/>
    <property type="evidence" value="ECO:0007669"/>
    <property type="project" value="UniProtKB-UniRule"/>
</dbReference>
<accession>A0A6G9YMC9</accession>
<dbReference type="InterPro" id="IPR001647">
    <property type="entry name" value="HTH_TetR"/>
</dbReference>
<keyword evidence="5" id="KW-1185">Reference proteome</keyword>
<evidence type="ECO:0000313" key="4">
    <source>
        <dbReference type="EMBL" id="QIS14186.1"/>
    </source>
</evidence>
<dbReference type="KEGG" id="nah:F5544_31735"/>
<dbReference type="Pfam" id="PF17940">
    <property type="entry name" value="TetR_C_31"/>
    <property type="match status" value="1"/>
</dbReference>
<evidence type="ECO:0000256" key="2">
    <source>
        <dbReference type="PROSITE-ProRule" id="PRU00335"/>
    </source>
</evidence>
<sequence>MTVIAERGIEGLTHRAAAEAAGVPLGSTTYYFADRDDLIGAALELAVQRYADYLADWAAEHGDATPGQVCAALTDAVLRCFGDHRERELLEFELYAAAARRPALRPHSDRFVELSTTALGRYFDPVTAAAGMHAMTGLILNGLAQGGPPDRAAVAAVLRHVLRVDEETIA</sequence>
<keyword evidence="1 2" id="KW-0238">DNA-binding</keyword>
<organism evidence="4 5">
    <name type="scientific">Nocardia arthritidis</name>
    <dbReference type="NCBI Taxonomy" id="228602"/>
    <lineage>
        <taxon>Bacteria</taxon>
        <taxon>Bacillati</taxon>
        <taxon>Actinomycetota</taxon>
        <taxon>Actinomycetes</taxon>
        <taxon>Mycobacteriales</taxon>
        <taxon>Nocardiaceae</taxon>
        <taxon>Nocardia</taxon>
    </lineage>
</organism>
<dbReference type="PROSITE" id="PS50977">
    <property type="entry name" value="HTH_TETR_2"/>
    <property type="match status" value="1"/>
</dbReference>
<gene>
    <name evidence="4" type="ORF">F5544_31735</name>
</gene>
<dbReference type="Proteomes" id="UP000503540">
    <property type="component" value="Chromosome"/>
</dbReference>
<evidence type="ECO:0000313" key="5">
    <source>
        <dbReference type="Proteomes" id="UP000503540"/>
    </source>
</evidence>
<protein>
    <submittedName>
        <fullName evidence="4">TetR family transcriptional regulator</fullName>
    </submittedName>
</protein>
<dbReference type="AlphaFoldDB" id="A0A6G9YMC9"/>
<name>A0A6G9YMC9_9NOCA</name>
<dbReference type="EMBL" id="CP046172">
    <property type="protein sequence ID" value="QIS14186.1"/>
    <property type="molecule type" value="Genomic_DNA"/>
</dbReference>
<dbReference type="Gene3D" id="1.10.357.10">
    <property type="entry name" value="Tetracycline Repressor, domain 2"/>
    <property type="match status" value="1"/>
</dbReference>
<reference evidence="4 5" key="1">
    <citation type="journal article" date="2019" name="ACS Chem. Biol.">
        <title>Identification and Mobilization of a Cryptic Antibiotic Biosynthesis Gene Locus from a Human-Pathogenic Nocardia Isolate.</title>
        <authorList>
            <person name="Herisse M."/>
            <person name="Ishida K."/>
            <person name="Porter J.L."/>
            <person name="Howden B."/>
            <person name="Hertweck C."/>
            <person name="Stinear T.P."/>
            <person name="Pidot S.J."/>
        </authorList>
    </citation>
    <scope>NUCLEOTIDE SEQUENCE [LARGE SCALE GENOMIC DNA]</scope>
    <source>
        <strain evidence="4 5">AUSMDU00012717</strain>
    </source>
</reference>
<dbReference type="InterPro" id="IPR041583">
    <property type="entry name" value="TetR_C_31"/>
</dbReference>
<dbReference type="InterPro" id="IPR009057">
    <property type="entry name" value="Homeodomain-like_sf"/>
</dbReference>
<feature type="DNA-binding region" description="H-T-H motif" evidence="2">
    <location>
        <begin position="13"/>
        <end position="32"/>
    </location>
</feature>
<proteinExistence type="predicted"/>
<dbReference type="SUPFAM" id="SSF46689">
    <property type="entry name" value="Homeodomain-like"/>
    <property type="match status" value="1"/>
</dbReference>